<keyword evidence="4" id="KW-1185">Reference proteome</keyword>
<reference evidence="3 4" key="1">
    <citation type="journal article" date="2024" name="Dis. Aquat. Organ.">
        <title>Francisella sciaenopsi sp. nov. isolated from diseased red drum Sciaenops ocellatus in Florida, USA.</title>
        <authorList>
            <person name="Kawahara M."/>
            <person name="Cody T.T."/>
            <person name="Yanong R.P.E."/>
            <person name="Henderson E."/>
            <person name="Yazdi Z."/>
            <person name="Soto E."/>
        </authorList>
    </citation>
    <scope>NUCLEOTIDE SEQUENCE [LARGE SCALE GENOMIC DNA]</scope>
    <source>
        <strain evidence="3 4">R22-20-7</strain>
    </source>
</reference>
<dbReference type="Pfam" id="PF03795">
    <property type="entry name" value="YCII"/>
    <property type="match status" value="1"/>
</dbReference>
<dbReference type="EMBL" id="BTHG01000004">
    <property type="protein sequence ID" value="GMN89608.1"/>
    <property type="molecule type" value="Genomic_DNA"/>
</dbReference>
<gene>
    <name evidence="3" type="ORF">fsci_10940</name>
</gene>
<dbReference type="PANTHER" id="PTHR37828:SF1">
    <property type="entry name" value="YCII-RELATED DOMAIN-CONTAINING PROTEIN"/>
    <property type="match status" value="1"/>
</dbReference>
<organism evidence="3 4">
    <name type="scientific">Francisella sciaenopsi</name>
    <dbReference type="NCBI Taxonomy" id="3055034"/>
    <lineage>
        <taxon>Bacteria</taxon>
        <taxon>Pseudomonadati</taxon>
        <taxon>Pseudomonadota</taxon>
        <taxon>Gammaproteobacteria</taxon>
        <taxon>Thiotrichales</taxon>
        <taxon>Francisellaceae</taxon>
        <taxon>Francisella</taxon>
    </lineage>
</organism>
<comment type="similarity">
    <text evidence="1">Belongs to the YciI family.</text>
</comment>
<dbReference type="SUPFAM" id="SSF54909">
    <property type="entry name" value="Dimeric alpha+beta barrel"/>
    <property type="match status" value="1"/>
</dbReference>
<dbReference type="Proteomes" id="UP001628164">
    <property type="component" value="Unassembled WGS sequence"/>
</dbReference>
<sequence length="93" mass="10565">MQIHIINLKYLVNEDKVASIRPLHREFLDIGYDKGILLASGPKSDKTGGIILAKGNIEDVKKFIENDPFYTNNIAQYSFNTFDAVKHIKELTN</sequence>
<name>A0ABQ6PG09_9GAMM</name>
<dbReference type="RefSeq" id="WP_407877386.1">
    <property type="nucleotide sequence ID" value="NZ_BTHG01000004.1"/>
</dbReference>
<dbReference type="PANTHER" id="PTHR37828">
    <property type="entry name" value="GSR2449 PROTEIN"/>
    <property type="match status" value="1"/>
</dbReference>
<evidence type="ECO:0000313" key="3">
    <source>
        <dbReference type="EMBL" id="GMN89608.1"/>
    </source>
</evidence>
<evidence type="ECO:0000256" key="1">
    <source>
        <dbReference type="ARBA" id="ARBA00007689"/>
    </source>
</evidence>
<dbReference type="Gene3D" id="3.30.70.1060">
    <property type="entry name" value="Dimeric alpha+beta barrel"/>
    <property type="match status" value="1"/>
</dbReference>
<dbReference type="InterPro" id="IPR005545">
    <property type="entry name" value="YCII"/>
</dbReference>
<protein>
    <submittedName>
        <fullName evidence="3">YciI family protein</fullName>
    </submittedName>
</protein>
<dbReference type="InterPro" id="IPR011008">
    <property type="entry name" value="Dimeric_a/b-barrel"/>
</dbReference>
<accession>A0ABQ6PG09</accession>
<evidence type="ECO:0000313" key="4">
    <source>
        <dbReference type="Proteomes" id="UP001628164"/>
    </source>
</evidence>
<feature type="domain" description="YCII-related" evidence="2">
    <location>
        <begin position="14"/>
        <end position="77"/>
    </location>
</feature>
<evidence type="ECO:0000259" key="2">
    <source>
        <dbReference type="Pfam" id="PF03795"/>
    </source>
</evidence>
<proteinExistence type="inferred from homology"/>
<comment type="caution">
    <text evidence="3">The sequence shown here is derived from an EMBL/GenBank/DDBJ whole genome shotgun (WGS) entry which is preliminary data.</text>
</comment>